<accession>A0ACB9EZS5</accession>
<sequence>MAVASPLAMKVNSCDALEMNSGELNTTMKESPKRYTNPFLSDEENDKLNLWNNQEHEHSINEDTFTTNLEDENFEKAKELYIDKIACYEESGFHVVKDICVDTGLSHDKNIEIDKKHHELSCEPDTNTDTGTDTVPVNEDKHNDVSEDCYKNTDLCSVTQEKLDTGFPTPKDEDVIEGNEGNHDTDISTQSSSQEKDTKEDENRPLNCVSDDLKSFVESDIAKSTENCGPEKPESIHELSLDTESAPNKDMASDSVTVANQLQHGGGESSFSMAGPVSGLITHSGRIASCGSISHRSDGSNTSVRSFAFPILQTEWNSSPVRMAKVDQRRSRKHRGWRQALACCRF</sequence>
<organism evidence="1 2">
    <name type="scientific">Cichorium intybus</name>
    <name type="common">Chicory</name>
    <dbReference type="NCBI Taxonomy" id="13427"/>
    <lineage>
        <taxon>Eukaryota</taxon>
        <taxon>Viridiplantae</taxon>
        <taxon>Streptophyta</taxon>
        <taxon>Embryophyta</taxon>
        <taxon>Tracheophyta</taxon>
        <taxon>Spermatophyta</taxon>
        <taxon>Magnoliopsida</taxon>
        <taxon>eudicotyledons</taxon>
        <taxon>Gunneridae</taxon>
        <taxon>Pentapetalae</taxon>
        <taxon>asterids</taxon>
        <taxon>campanulids</taxon>
        <taxon>Asterales</taxon>
        <taxon>Asteraceae</taxon>
        <taxon>Cichorioideae</taxon>
        <taxon>Cichorieae</taxon>
        <taxon>Cichoriinae</taxon>
        <taxon>Cichorium</taxon>
    </lineage>
</organism>
<evidence type="ECO:0000313" key="2">
    <source>
        <dbReference type="Proteomes" id="UP001055811"/>
    </source>
</evidence>
<gene>
    <name evidence="1" type="ORF">L2E82_13944</name>
</gene>
<keyword evidence="2" id="KW-1185">Reference proteome</keyword>
<comment type="caution">
    <text evidence="1">The sequence shown here is derived from an EMBL/GenBank/DDBJ whole genome shotgun (WGS) entry which is preliminary data.</text>
</comment>
<protein>
    <submittedName>
        <fullName evidence="1">Uncharacterized protein</fullName>
    </submittedName>
</protein>
<evidence type="ECO:0000313" key="1">
    <source>
        <dbReference type="EMBL" id="KAI3763946.1"/>
    </source>
</evidence>
<name>A0ACB9EZS5_CICIN</name>
<reference evidence="2" key="1">
    <citation type="journal article" date="2022" name="Mol. Ecol. Resour.">
        <title>The genomes of chicory, endive, great burdock and yacon provide insights into Asteraceae palaeo-polyploidization history and plant inulin production.</title>
        <authorList>
            <person name="Fan W."/>
            <person name="Wang S."/>
            <person name="Wang H."/>
            <person name="Wang A."/>
            <person name="Jiang F."/>
            <person name="Liu H."/>
            <person name="Zhao H."/>
            <person name="Xu D."/>
            <person name="Zhang Y."/>
        </authorList>
    </citation>
    <scope>NUCLEOTIDE SEQUENCE [LARGE SCALE GENOMIC DNA]</scope>
    <source>
        <strain evidence="2">cv. Punajuju</strain>
    </source>
</reference>
<proteinExistence type="predicted"/>
<dbReference type="Proteomes" id="UP001055811">
    <property type="component" value="Linkage Group LG03"/>
</dbReference>
<dbReference type="EMBL" id="CM042011">
    <property type="protein sequence ID" value="KAI3763946.1"/>
    <property type="molecule type" value="Genomic_DNA"/>
</dbReference>
<reference evidence="1 2" key="2">
    <citation type="journal article" date="2022" name="Mol. Ecol. Resour.">
        <title>The genomes of chicory, endive, great burdock and yacon provide insights into Asteraceae paleo-polyploidization history and plant inulin production.</title>
        <authorList>
            <person name="Fan W."/>
            <person name="Wang S."/>
            <person name="Wang H."/>
            <person name="Wang A."/>
            <person name="Jiang F."/>
            <person name="Liu H."/>
            <person name="Zhao H."/>
            <person name="Xu D."/>
            <person name="Zhang Y."/>
        </authorList>
    </citation>
    <scope>NUCLEOTIDE SEQUENCE [LARGE SCALE GENOMIC DNA]</scope>
    <source>
        <strain evidence="2">cv. Punajuju</strain>
        <tissue evidence="1">Leaves</tissue>
    </source>
</reference>